<comment type="caution">
    <text evidence="2">The sequence shown here is derived from an EMBL/GenBank/DDBJ whole genome shotgun (WGS) entry which is preliminary data.</text>
</comment>
<dbReference type="OrthoDB" id="200243at2157"/>
<organism evidence="2 3">
    <name type="scientific">Natrialba aegyptia DSM 13077</name>
    <dbReference type="NCBI Taxonomy" id="1227491"/>
    <lineage>
        <taxon>Archaea</taxon>
        <taxon>Methanobacteriati</taxon>
        <taxon>Methanobacteriota</taxon>
        <taxon>Stenosarchaea group</taxon>
        <taxon>Halobacteria</taxon>
        <taxon>Halobacteriales</taxon>
        <taxon>Natrialbaceae</taxon>
        <taxon>Natrialba</taxon>
    </lineage>
</organism>
<dbReference type="PATRIC" id="fig|1227491.4.peg.1182"/>
<dbReference type="RefSeq" id="WP_006664662.1">
    <property type="nucleotide sequence ID" value="NZ_AOIP01000015.1"/>
</dbReference>
<evidence type="ECO:0000313" key="2">
    <source>
        <dbReference type="EMBL" id="ELZ07534.1"/>
    </source>
</evidence>
<proteinExistence type="predicted"/>
<accession>M0BD39</accession>
<feature type="compositionally biased region" description="Low complexity" evidence="1">
    <location>
        <begin position="38"/>
        <end position="54"/>
    </location>
</feature>
<keyword evidence="3" id="KW-1185">Reference proteome</keyword>
<dbReference type="Proteomes" id="UP000011591">
    <property type="component" value="Unassembled WGS sequence"/>
</dbReference>
<dbReference type="Pfam" id="PF24381">
    <property type="entry name" value="DUF7537"/>
    <property type="match status" value="1"/>
</dbReference>
<gene>
    <name evidence="2" type="ORF">C480_05741</name>
</gene>
<evidence type="ECO:0000313" key="3">
    <source>
        <dbReference type="Proteomes" id="UP000011591"/>
    </source>
</evidence>
<evidence type="ECO:0000256" key="1">
    <source>
        <dbReference type="SAM" id="MobiDB-lite"/>
    </source>
</evidence>
<dbReference type="PROSITE" id="PS51257">
    <property type="entry name" value="PROKAR_LIPOPROTEIN"/>
    <property type="match status" value="1"/>
</dbReference>
<name>M0BD39_9EURY</name>
<dbReference type="AlphaFoldDB" id="M0BD39"/>
<feature type="region of interest" description="Disordered" evidence="1">
    <location>
        <begin position="32"/>
        <end position="66"/>
    </location>
</feature>
<sequence length="374" mass="39935">MKKSLVIVLAVAILATTAGCAGVLDGGSTDTDTGDGADGAAAEGETAANETDGTIDYPDGTGETGFDADELASRQAAILEDGSYTVDTSETISTDARTFEESIALAVDGERKVQKTRLRHESSTEETWLFTESANETLVRQTFDGGDRYRIANGPTAPSTNERSIRRELEAVLRVSEYDLIDVEESDGTTVVTYEGSEMSDALERMNPADEYDEFVATVSVSDDGIERYAYELEGTSAGATETIAVETSFSSVGETELERPEWVDEGFEKAPVVSISTDGGEIIELAMEAGDPIPEGSTVSLSAIGENYRGASLDEAFEPGETLSLSVRDGRLRAGVDADPDAGDPIDTEWFTVTLRTENLLTAYEGTYEETTE</sequence>
<protein>
    <submittedName>
        <fullName evidence="2">Uncharacterized protein</fullName>
    </submittedName>
</protein>
<reference evidence="2 3" key="1">
    <citation type="journal article" date="2014" name="PLoS Genet.">
        <title>Phylogenetically driven sequencing of extremely halophilic archaea reveals strategies for static and dynamic osmo-response.</title>
        <authorList>
            <person name="Becker E.A."/>
            <person name="Seitzer P.M."/>
            <person name="Tritt A."/>
            <person name="Larsen D."/>
            <person name="Krusor M."/>
            <person name="Yao A.I."/>
            <person name="Wu D."/>
            <person name="Madern D."/>
            <person name="Eisen J.A."/>
            <person name="Darling A.E."/>
            <person name="Facciotti M.T."/>
        </authorList>
    </citation>
    <scope>NUCLEOTIDE SEQUENCE [LARGE SCALE GENOMIC DNA]</scope>
    <source>
        <strain evidence="2 3">DSM 13077</strain>
    </source>
</reference>
<dbReference type="InterPro" id="IPR055959">
    <property type="entry name" value="DUF7537"/>
</dbReference>
<dbReference type="EMBL" id="AOIP01000015">
    <property type="protein sequence ID" value="ELZ07534.1"/>
    <property type="molecule type" value="Genomic_DNA"/>
</dbReference>